<proteinExistence type="predicted"/>
<evidence type="ECO:0000313" key="3">
    <source>
        <dbReference type="Proteomes" id="UP000199361"/>
    </source>
</evidence>
<dbReference type="OrthoDB" id="3483399at2"/>
<dbReference type="EMBL" id="FOHX01000016">
    <property type="protein sequence ID" value="SEU38683.1"/>
    <property type="molecule type" value="Genomic_DNA"/>
</dbReference>
<organism evidence="2 3">
    <name type="scientific">Nonomuraea wenchangensis</name>
    <dbReference type="NCBI Taxonomy" id="568860"/>
    <lineage>
        <taxon>Bacteria</taxon>
        <taxon>Bacillati</taxon>
        <taxon>Actinomycetota</taxon>
        <taxon>Actinomycetes</taxon>
        <taxon>Streptosporangiales</taxon>
        <taxon>Streptosporangiaceae</taxon>
        <taxon>Nonomuraea</taxon>
    </lineage>
</organism>
<dbReference type="STRING" id="568860.SAMN05421811_1163"/>
<reference evidence="2 3" key="1">
    <citation type="submission" date="2016-10" db="EMBL/GenBank/DDBJ databases">
        <authorList>
            <person name="de Groot N.N."/>
        </authorList>
    </citation>
    <scope>NUCLEOTIDE SEQUENCE [LARGE SCALE GENOMIC DNA]</scope>
    <source>
        <strain evidence="2 3">CGMCC 4.5598</strain>
    </source>
</reference>
<gene>
    <name evidence="2" type="ORF">SAMN05421811_1163</name>
</gene>
<protein>
    <submittedName>
        <fullName evidence="2">DNA binding domain-containing protein, excisionase family</fullName>
    </submittedName>
</protein>
<accession>A0A1I0LGJ1</accession>
<dbReference type="Pfam" id="PF12728">
    <property type="entry name" value="HTH_17"/>
    <property type="match status" value="1"/>
</dbReference>
<dbReference type="RefSeq" id="WP_091091066.1">
    <property type="nucleotide sequence ID" value="NZ_FOHX01000016.1"/>
</dbReference>
<feature type="domain" description="Helix-turn-helix" evidence="1">
    <location>
        <begin position="5"/>
        <end position="49"/>
    </location>
</feature>
<evidence type="ECO:0000259" key="1">
    <source>
        <dbReference type="Pfam" id="PF12728"/>
    </source>
</evidence>
<dbReference type="Proteomes" id="UP000199361">
    <property type="component" value="Unassembled WGS sequence"/>
</dbReference>
<dbReference type="AlphaFoldDB" id="A0A1I0LGJ1"/>
<dbReference type="SUPFAM" id="SSF46955">
    <property type="entry name" value="Putative DNA-binding domain"/>
    <property type="match status" value="1"/>
</dbReference>
<dbReference type="InterPro" id="IPR009061">
    <property type="entry name" value="DNA-bd_dom_put_sf"/>
</dbReference>
<sequence length="71" mass="7998">MSDVLVTAEQAADAVGVTKSAIHVWVHRGRLKHVKKDGKKHLYRLADVFEAERLAQDKYRHKGENGNAEAF</sequence>
<keyword evidence="3" id="KW-1185">Reference proteome</keyword>
<dbReference type="InterPro" id="IPR041657">
    <property type="entry name" value="HTH_17"/>
</dbReference>
<name>A0A1I0LGJ1_9ACTN</name>
<evidence type="ECO:0000313" key="2">
    <source>
        <dbReference type="EMBL" id="SEU38683.1"/>
    </source>
</evidence>